<dbReference type="Proteomes" id="UP000326939">
    <property type="component" value="Chromosome 4"/>
</dbReference>
<evidence type="ECO:0000313" key="3">
    <source>
        <dbReference type="Proteomes" id="UP000326939"/>
    </source>
</evidence>
<evidence type="ECO:0008006" key="4">
    <source>
        <dbReference type="Google" id="ProtNLM"/>
    </source>
</evidence>
<protein>
    <recommendedName>
        <fullName evidence="4">Ornithine cyclodeaminase</fullName>
    </recommendedName>
</protein>
<gene>
    <name evidence="2" type="ORF">DKX38_005750</name>
</gene>
<dbReference type="SUPFAM" id="SSF51735">
    <property type="entry name" value="NAD(P)-binding Rossmann-fold domains"/>
    <property type="match status" value="1"/>
</dbReference>
<dbReference type="GO" id="GO:0019752">
    <property type="term" value="P:carboxylic acid metabolic process"/>
    <property type="evidence" value="ECO:0007669"/>
    <property type="project" value="UniProtKB-ARBA"/>
</dbReference>
<comment type="similarity">
    <text evidence="1">Belongs to the ornithine cyclodeaminase/mu-crystallin family.</text>
</comment>
<comment type="caution">
    <text evidence="2">The sequence shown here is derived from an EMBL/GenBank/DDBJ whole genome shotgun (WGS) entry which is preliminary data.</text>
</comment>
<reference evidence="3" key="1">
    <citation type="journal article" date="2019" name="Gigascience">
        <title>De novo genome assembly of the endangered Acer yangbiense, a plant species with extremely small populations endemic to Yunnan Province, China.</title>
        <authorList>
            <person name="Yang J."/>
            <person name="Wariss H.M."/>
            <person name="Tao L."/>
            <person name="Zhang R."/>
            <person name="Yun Q."/>
            <person name="Hollingsworth P."/>
            <person name="Dao Z."/>
            <person name="Luo G."/>
            <person name="Guo H."/>
            <person name="Ma Y."/>
            <person name="Sun W."/>
        </authorList>
    </citation>
    <scope>NUCLEOTIDE SEQUENCE [LARGE SCALE GENOMIC DNA]</scope>
    <source>
        <strain evidence="3">cv. br00</strain>
    </source>
</reference>
<dbReference type="Gene3D" id="3.40.50.720">
    <property type="entry name" value="NAD(P)-binding Rossmann-like Domain"/>
    <property type="match status" value="1"/>
</dbReference>
<keyword evidence="3" id="KW-1185">Reference proteome</keyword>
<dbReference type="InterPro" id="IPR036291">
    <property type="entry name" value="NAD(P)-bd_dom_sf"/>
</dbReference>
<dbReference type="GO" id="GO:0005737">
    <property type="term" value="C:cytoplasm"/>
    <property type="evidence" value="ECO:0007669"/>
    <property type="project" value="TreeGrafter"/>
</dbReference>
<dbReference type="InterPro" id="IPR023401">
    <property type="entry name" value="ODC_N"/>
</dbReference>
<name>A0A5N5N2E6_9ROSI</name>
<evidence type="ECO:0000256" key="1">
    <source>
        <dbReference type="ARBA" id="ARBA00008903"/>
    </source>
</evidence>
<proteinExistence type="inferred from homology"/>
<evidence type="ECO:0000313" key="2">
    <source>
        <dbReference type="EMBL" id="KAB5560793.1"/>
    </source>
</evidence>
<organism evidence="2 3">
    <name type="scientific">Salix brachista</name>
    <dbReference type="NCBI Taxonomy" id="2182728"/>
    <lineage>
        <taxon>Eukaryota</taxon>
        <taxon>Viridiplantae</taxon>
        <taxon>Streptophyta</taxon>
        <taxon>Embryophyta</taxon>
        <taxon>Tracheophyta</taxon>
        <taxon>Spermatophyta</taxon>
        <taxon>Magnoliopsida</taxon>
        <taxon>eudicotyledons</taxon>
        <taxon>Gunneridae</taxon>
        <taxon>Pentapetalae</taxon>
        <taxon>rosids</taxon>
        <taxon>fabids</taxon>
        <taxon>Malpighiales</taxon>
        <taxon>Salicaceae</taxon>
        <taxon>Saliceae</taxon>
        <taxon>Salix</taxon>
    </lineage>
</organism>
<dbReference type="Gene3D" id="3.30.1780.10">
    <property type="entry name" value="ornithine cyclodeaminase, domain 1"/>
    <property type="match status" value="1"/>
</dbReference>
<dbReference type="GO" id="GO:0016491">
    <property type="term" value="F:oxidoreductase activity"/>
    <property type="evidence" value="ECO:0007669"/>
    <property type="project" value="UniProtKB-ARBA"/>
</dbReference>
<dbReference type="EMBL" id="VDCV01000004">
    <property type="protein sequence ID" value="KAB5560793.1"/>
    <property type="molecule type" value="Genomic_DNA"/>
</dbReference>
<dbReference type="PANTHER" id="PTHR13812:SF19">
    <property type="entry name" value="KETIMINE REDUCTASE MU-CRYSTALLIN"/>
    <property type="match status" value="1"/>
</dbReference>
<sequence>MVKQHRFLDKSLGLSPFNSRIPNFQLLPLPHQTSIALISMASKPNTSNNSAIITSPMFLTNESLHSILAHDSLIQHFHTYLPTTSSTLHTPIRQSYDLSQSSSLLLMPSWSSTPSLPYIGVKLVTYFPQNSALNLPGIHASYVLFSSTTGQTLASMDGTVLTLYRTSCVSGLASKILARNDSIVLVMVGAGALAPHLIKAHLAARPSLQRVIIWNRTIKKAADLAEKLNKDCIGNAGVRFESNGNLEEIIGLGDIVSCATNADAPLVKGEKLKQGAHLDMVGSFKETMRECDDEAIRRGRVFVDNEAALVEAGELVGAFERGVTKKEDVGFLVELIKGEQVGRKSSEEITVFKSVGSAVVDLLAAQLVYESYIKDK</sequence>
<dbReference type="Pfam" id="PF02423">
    <property type="entry name" value="OCD_Mu_crystall"/>
    <property type="match status" value="1"/>
</dbReference>
<dbReference type="FunFam" id="3.30.1780.10:FF:000003">
    <property type="entry name" value="Protein SAR DEFICIENT 4"/>
    <property type="match status" value="1"/>
</dbReference>
<dbReference type="PANTHER" id="PTHR13812">
    <property type="entry name" value="KETIMINE REDUCTASE MU-CRYSTALLIN"/>
    <property type="match status" value="1"/>
</dbReference>
<dbReference type="FunFam" id="3.40.50.720:FF:000311">
    <property type="entry name" value="Ornithine cyclodeaminase"/>
    <property type="match status" value="1"/>
</dbReference>
<dbReference type="AlphaFoldDB" id="A0A5N5N2E6"/>
<dbReference type="InterPro" id="IPR003462">
    <property type="entry name" value="ODC_Mu_crystall"/>
</dbReference>
<accession>A0A5N5N2E6</accession>